<organism evidence="1 2">
    <name type="scientific">Quercus suber</name>
    <name type="common">Cork oak</name>
    <dbReference type="NCBI Taxonomy" id="58331"/>
    <lineage>
        <taxon>Eukaryota</taxon>
        <taxon>Viridiplantae</taxon>
        <taxon>Streptophyta</taxon>
        <taxon>Embryophyta</taxon>
        <taxon>Tracheophyta</taxon>
        <taxon>Spermatophyta</taxon>
        <taxon>Magnoliopsida</taxon>
        <taxon>eudicotyledons</taxon>
        <taxon>Gunneridae</taxon>
        <taxon>Pentapetalae</taxon>
        <taxon>rosids</taxon>
        <taxon>fabids</taxon>
        <taxon>Fagales</taxon>
        <taxon>Fagaceae</taxon>
        <taxon>Quercus</taxon>
    </lineage>
</organism>
<evidence type="ECO:0000313" key="2">
    <source>
        <dbReference type="Proteomes" id="UP000237347"/>
    </source>
</evidence>
<sequence>MNESEDEFVSATEVKKRVRELMDSKSGNWIRERTLAMKDGAKAALSEGGSSRVALTKLENTLETHTPI</sequence>
<proteinExistence type="predicted"/>
<name>A0AAW0LJR8_QUESU</name>
<dbReference type="Proteomes" id="UP000237347">
    <property type="component" value="Unassembled WGS sequence"/>
</dbReference>
<comment type="caution">
    <text evidence="1">The sequence shown here is derived from an EMBL/GenBank/DDBJ whole genome shotgun (WGS) entry which is preliminary data.</text>
</comment>
<dbReference type="AlphaFoldDB" id="A0AAW0LJR8"/>
<reference evidence="1 2" key="1">
    <citation type="journal article" date="2018" name="Sci. Data">
        <title>The draft genome sequence of cork oak.</title>
        <authorList>
            <person name="Ramos A.M."/>
            <person name="Usie A."/>
            <person name="Barbosa P."/>
            <person name="Barros P.M."/>
            <person name="Capote T."/>
            <person name="Chaves I."/>
            <person name="Simoes F."/>
            <person name="Abreu I."/>
            <person name="Carrasquinho I."/>
            <person name="Faro C."/>
            <person name="Guimaraes J.B."/>
            <person name="Mendonca D."/>
            <person name="Nobrega F."/>
            <person name="Rodrigues L."/>
            <person name="Saibo N.J.M."/>
            <person name="Varela M.C."/>
            <person name="Egas C."/>
            <person name="Matos J."/>
            <person name="Miguel C.M."/>
            <person name="Oliveira M.M."/>
            <person name="Ricardo C.P."/>
            <person name="Goncalves S."/>
        </authorList>
    </citation>
    <scope>NUCLEOTIDE SEQUENCE [LARGE SCALE GENOMIC DNA]</scope>
    <source>
        <strain evidence="2">cv. HL8</strain>
    </source>
</reference>
<dbReference type="SUPFAM" id="SSF53756">
    <property type="entry name" value="UDP-Glycosyltransferase/glycogen phosphorylase"/>
    <property type="match status" value="1"/>
</dbReference>
<accession>A0AAW0LJR8</accession>
<evidence type="ECO:0000313" key="1">
    <source>
        <dbReference type="EMBL" id="KAK7851883.1"/>
    </source>
</evidence>
<dbReference type="EMBL" id="PKMF04000082">
    <property type="protein sequence ID" value="KAK7851883.1"/>
    <property type="molecule type" value="Genomic_DNA"/>
</dbReference>
<gene>
    <name evidence="1" type="primary">UGT88A1_3</name>
    <name evidence="1" type="ORF">CFP56_040806</name>
</gene>
<protein>
    <submittedName>
        <fullName evidence="1">Udp-glycosyltransferase 88a1</fullName>
    </submittedName>
</protein>
<keyword evidence="2" id="KW-1185">Reference proteome</keyword>